<dbReference type="Proteomes" id="UP001380365">
    <property type="component" value="Unassembled WGS sequence"/>
</dbReference>
<evidence type="ECO:0000313" key="5">
    <source>
        <dbReference type="Proteomes" id="UP001380365"/>
    </source>
</evidence>
<name>A0ABU8Q5B9_9SPHN</name>
<protein>
    <submittedName>
        <fullName evidence="4">Sulfotransferase domain-containing protein</fullName>
    </submittedName>
</protein>
<keyword evidence="2" id="KW-0325">Glycoprotein</keyword>
<dbReference type="InterPro" id="IPR000863">
    <property type="entry name" value="Sulfotransferase_dom"/>
</dbReference>
<dbReference type="InterPro" id="IPR027417">
    <property type="entry name" value="P-loop_NTPase"/>
</dbReference>
<dbReference type="PANTHER" id="PTHR10605">
    <property type="entry name" value="HEPARAN SULFATE SULFOTRANSFERASE"/>
    <property type="match status" value="1"/>
</dbReference>
<reference evidence="4 5" key="1">
    <citation type="submission" date="2023-12" db="EMBL/GenBank/DDBJ databases">
        <title>Gut-associated functions are favored during microbiome assembly across C. elegans life.</title>
        <authorList>
            <person name="Zimmermann J."/>
        </authorList>
    </citation>
    <scope>NUCLEOTIDE SEQUENCE [LARGE SCALE GENOMIC DNA]</scope>
    <source>
        <strain evidence="4 5">JUb134</strain>
    </source>
</reference>
<organism evidence="4 5">
    <name type="scientific">Sphingomonas molluscorum</name>
    <dbReference type="NCBI Taxonomy" id="418184"/>
    <lineage>
        <taxon>Bacteria</taxon>
        <taxon>Pseudomonadati</taxon>
        <taxon>Pseudomonadota</taxon>
        <taxon>Alphaproteobacteria</taxon>
        <taxon>Sphingomonadales</taxon>
        <taxon>Sphingomonadaceae</taxon>
        <taxon>Sphingomonas</taxon>
    </lineage>
</organism>
<dbReference type="Gene3D" id="3.40.50.300">
    <property type="entry name" value="P-loop containing nucleotide triphosphate hydrolases"/>
    <property type="match status" value="1"/>
</dbReference>
<dbReference type="EMBL" id="JBBGZA010000001">
    <property type="protein sequence ID" value="MEJ5094097.1"/>
    <property type="molecule type" value="Genomic_DNA"/>
</dbReference>
<evidence type="ECO:0000313" key="4">
    <source>
        <dbReference type="EMBL" id="MEJ5094097.1"/>
    </source>
</evidence>
<dbReference type="InterPro" id="IPR037359">
    <property type="entry name" value="NST/OST"/>
</dbReference>
<sequence length="297" mass="33276">MSVALRERPEVDAGAASVPIDFLVLGAQKCGTTWIHHVLSQHPGVFIPPAKELHFFNKSSALSRGCGWYADQFAAAGAGQLRGECTPNYLWNHLDPRDRTVPGEHHDLAPKLAELRPQLRLVATLRNPVDRAISAFHHHINQGRIAPDARILDHLWTLGIASMGMYARHLRHWIDAFGREPLMVLIYEQDVAPDTVKPATAQRLFAHLGLAPFEVPSLYEQLNARRSYLAMRLARHLPPSGLAGRVVRRGIDTITPARVDRLFRFAVSKEERVELSRLFAPHQAELEALLGRPMPWG</sequence>
<keyword evidence="1" id="KW-0808">Transferase</keyword>
<dbReference type="SUPFAM" id="SSF52540">
    <property type="entry name" value="P-loop containing nucleoside triphosphate hydrolases"/>
    <property type="match status" value="1"/>
</dbReference>
<keyword evidence="5" id="KW-1185">Reference proteome</keyword>
<dbReference type="PANTHER" id="PTHR10605:SF56">
    <property type="entry name" value="BIFUNCTIONAL HEPARAN SULFATE N-DEACETYLASE_N-SULFOTRANSFERASE"/>
    <property type="match status" value="1"/>
</dbReference>
<evidence type="ECO:0000256" key="2">
    <source>
        <dbReference type="ARBA" id="ARBA00023180"/>
    </source>
</evidence>
<gene>
    <name evidence="4" type="ORF">WH159_06040</name>
</gene>
<accession>A0ABU8Q5B9</accession>
<evidence type="ECO:0000256" key="1">
    <source>
        <dbReference type="ARBA" id="ARBA00022679"/>
    </source>
</evidence>
<evidence type="ECO:0000259" key="3">
    <source>
        <dbReference type="Pfam" id="PF00685"/>
    </source>
</evidence>
<feature type="domain" description="Sulfotransferase" evidence="3">
    <location>
        <begin position="20"/>
        <end position="189"/>
    </location>
</feature>
<comment type="caution">
    <text evidence="4">The sequence shown here is derived from an EMBL/GenBank/DDBJ whole genome shotgun (WGS) entry which is preliminary data.</text>
</comment>
<dbReference type="RefSeq" id="WP_132882548.1">
    <property type="nucleotide sequence ID" value="NZ_JBBGZA010000001.1"/>
</dbReference>
<dbReference type="Pfam" id="PF00685">
    <property type="entry name" value="Sulfotransfer_1"/>
    <property type="match status" value="1"/>
</dbReference>
<proteinExistence type="predicted"/>